<evidence type="ECO:0000256" key="2">
    <source>
        <dbReference type="ARBA" id="ARBA00011083"/>
    </source>
</evidence>
<comment type="similarity">
    <text evidence="2">Belongs to the peptidase C26 family.</text>
</comment>
<protein>
    <recommendedName>
        <fullName evidence="7">folate gamma-glutamyl hydrolase</fullName>
        <ecNumber evidence="7">3.4.19.9</ecNumber>
    </recommendedName>
</protein>
<evidence type="ECO:0000256" key="7">
    <source>
        <dbReference type="PROSITE-ProRule" id="PRU00607"/>
    </source>
</evidence>
<keyword evidence="5 7" id="KW-0378">Hydrolase</keyword>
<dbReference type="PROSITE" id="PS51275">
    <property type="entry name" value="PEPTIDASE_C26_GGH"/>
    <property type="match status" value="1"/>
</dbReference>
<dbReference type="Gene3D" id="3.40.50.880">
    <property type="match status" value="1"/>
</dbReference>
<dbReference type="PROSITE" id="PS51273">
    <property type="entry name" value="GATASE_TYPE_1"/>
    <property type="match status" value="1"/>
</dbReference>
<dbReference type="PANTHER" id="PTHR11315:SF0">
    <property type="entry name" value="FOLATE GAMMA-GLUTAMYL HYDROLASE"/>
    <property type="match status" value="1"/>
</dbReference>
<evidence type="ECO:0000256" key="1">
    <source>
        <dbReference type="ARBA" id="ARBA00004239"/>
    </source>
</evidence>
<dbReference type="PANTHER" id="PTHR11315">
    <property type="entry name" value="PROTEASE FAMILY C26 GAMMA-GLUTAMYL HYDROLASE"/>
    <property type="match status" value="1"/>
</dbReference>
<feature type="active site" evidence="7">
    <location>
        <position position="238"/>
    </location>
</feature>
<dbReference type="GO" id="GO:0005773">
    <property type="term" value="C:vacuole"/>
    <property type="evidence" value="ECO:0007669"/>
    <property type="project" value="TreeGrafter"/>
</dbReference>
<keyword evidence="3" id="KW-0964">Secreted</keyword>
<evidence type="ECO:0000313" key="10">
    <source>
        <dbReference type="Proteomes" id="UP000242188"/>
    </source>
</evidence>
<comment type="subcellular location">
    <subcellularLocation>
        <location evidence="1">Secreted</location>
        <location evidence="1">Extracellular space</location>
    </subcellularLocation>
</comment>
<dbReference type="OrthoDB" id="64220at2759"/>
<evidence type="ECO:0000313" key="9">
    <source>
        <dbReference type="EMBL" id="OWF39743.1"/>
    </source>
</evidence>
<keyword evidence="4 8" id="KW-0732">Signal</keyword>
<dbReference type="InterPro" id="IPR011697">
    <property type="entry name" value="Peptidase_C26"/>
</dbReference>
<dbReference type="AlphaFoldDB" id="A0A210PTC9"/>
<dbReference type="Proteomes" id="UP000242188">
    <property type="component" value="Unassembled WGS sequence"/>
</dbReference>
<gene>
    <name evidence="9" type="ORF">KP79_PYT05829</name>
</gene>
<organism evidence="9 10">
    <name type="scientific">Mizuhopecten yessoensis</name>
    <name type="common">Japanese scallop</name>
    <name type="synonym">Patinopecten yessoensis</name>
    <dbReference type="NCBI Taxonomy" id="6573"/>
    <lineage>
        <taxon>Eukaryota</taxon>
        <taxon>Metazoa</taxon>
        <taxon>Spiralia</taxon>
        <taxon>Lophotrochozoa</taxon>
        <taxon>Mollusca</taxon>
        <taxon>Bivalvia</taxon>
        <taxon>Autobranchia</taxon>
        <taxon>Pteriomorphia</taxon>
        <taxon>Pectinida</taxon>
        <taxon>Pectinoidea</taxon>
        <taxon>Pectinidae</taxon>
        <taxon>Mizuhopecten</taxon>
    </lineage>
</organism>
<feature type="chain" id="PRO_5012419718" description="folate gamma-glutamyl hydrolase" evidence="8">
    <location>
        <begin position="24"/>
        <end position="317"/>
    </location>
</feature>
<keyword evidence="10" id="KW-1185">Reference proteome</keyword>
<feature type="signal peptide" evidence="8">
    <location>
        <begin position="1"/>
        <end position="23"/>
    </location>
</feature>
<feature type="active site" description="Nucleophile" evidence="6 7">
    <location>
        <position position="128"/>
    </location>
</feature>
<dbReference type="InterPro" id="IPR015527">
    <property type="entry name" value="Pept_C26_g-glut_hydrolase"/>
</dbReference>
<accession>A0A210PTC9</accession>
<dbReference type="GO" id="GO:0005576">
    <property type="term" value="C:extracellular region"/>
    <property type="evidence" value="ECO:0007669"/>
    <property type="project" value="UniProtKB-SubCell"/>
</dbReference>
<dbReference type="EC" id="3.4.19.9" evidence="7"/>
<comment type="caution">
    <text evidence="9">The sequence shown here is derived from an EMBL/GenBank/DDBJ whole genome shotgun (WGS) entry which is preliminary data.</text>
</comment>
<dbReference type="InterPro" id="IPR029062">
    <property type="entry name" value="Class_I_gatase-like"/>
</dbReference>
<evidence type="ECO:0000256" key="4">
    <source>
        <dbReference type="ARBA" id="ARBA00022729"/>
    </source>
</evidence>
<dbReference type="STRING" id="6573.A0A210PTC9"/>
<dbReference type="FunFam" id="3.40.50.880:FF:000024">
    <property type="entry name" value="Folate gamma-glutamyl hydrolase"/>
    <property type="match status" value="1"/>
</dbReference>
<evidence type="ECO:0000256" key="5">
    <source>
        <dbReference type="ARBA" id="ARBA00022801"/>
    </source>
</evidence>
<proteinExistence type="inferred from homology"/>
<dbReference type="GO" id="GO:0046900">
    <property type="term" value="P:tetrahydrofolylpolyglutamate metabolic process"/>
    <property type="evidence" value="ECO:0007669"/>
    <property type="project" value="TreeGrafter"/>
</dbReference>
<dbReference type="Pfam" id="PF07722">
    <property type="entry name" value="Peptidase_C26"/>
    <property type="match status" value="1"/>
</dbReference>
<evidence type="ECO:0000256" key="6">
    <source>
        <dbReference type="PIRSR" id="PIRSR615527-1"/>
    </source>
</evidence>
<reference evidence="9 10" key="1">
    <citation type="journal article" date="2017" name="Nat. Ecol. Evol.">
        <title>Scallop genome provides insights into evolution of bilaterian karyotype and development.</title>
        <authorList>
            <person name="Wang S."/>
            <person name="Zhang J."/>
            <person name="Jiao W."/>
            <person name="Li J."/>
            <person name="Xun X."/>
            <person name="Sun Y."/>
            <person name="Guo X."/>
            <person name="Huan P."/>
            <person name="Dong B."/>
            <person name="Zhang L."/>
            <person name="Hu X."/>
            <person name="Sun X."/>
            <person name="Wang J."/>
            <person name="Zhao C."/>
            <person name="Wang Y."/>
            <person name="Wang D."/>
            <person name="Huang X."/>
            <person name="Wang R."/>
            <person name="Lv J."/>
            <person name="Li Y."/>
            <person name="Zhang Z."/>
            <person name="Liu B."/>
            <person name="Lu W."/>
            <person name="Hui Y."/>
            <person name="Liang J."/>
            <person name="Zhou Z."/>
            <person name="Hou R."/>
            <person name="Li X."/>
            <person name="Liu Y."/>
            <person name="Li H."/>
            <person name="Ning X."/>
            <person name="Lin Y."/>
            <person name="Zhao L."/>
            <person name="Xing Q."/>
            <person name="Dou J."/>
            <person name="Li Y."/>
            <person name="Mao J."/>
            <person name="Guo H."/>
            <person name="Dou H."/>
            <person name="Li T."/>
            <person name="Mu C."/>
            <person name="Jiang W."/>
            <person name="Fu Q."/>
            <person name="Fu X."/>
            <person name="Miao Y."/>
            <person name="Liu J."/>
            <person name="Yu Q."/>
            <person name="Li R."/>
            <person name="Liao H."/>
            <person name="Li X."/>
            <person name="Kong Y."/>
            <person name="Jiang Z."/>
            <person name="Chourrout D."/>
            <person name="Li R."/>
            <person name="Bao Z."/>
        </authorList>
    </citation>
    <scope>NUCLEOTIDE SEQUENCE [LARGE SCALE GENOMIC DNA]</scope>
    <source>
        <strain evidence="9 10">PY_sf001</strain>
    </source>
</reference>
<feature type="active site" description="Proton donor" evidence="6">
    <location>
        <position position="238"/>
    </location>
</feature>
<dbReference type="SUPFAM" id="SSF52317">
    <property type="entry name" value="Class I glutamine amidotransferase-like"/>
    <property type="match status" value="1"/>
</dbReference>
<sequence length="317" mass="35800">MSSPVNPLVISLIILVGPTVCDGKLNGRPVIGVLAQSCDPIDRDYGDTYIPSTYVKWLESGGAMVVPIRVKENDLYYETIFKSINGVVFPGGGVNILTSYFAKAAKLLYNMALKANDKGDYFPLWGTCQGFQQLTVLTSGQDLLSHLHAQRMMPLNLTSGFGQSRLFADLPTDILTSLTLFNVTANHHNWGLSPKTFSQNQALQSFYRALSTNVADNGKDFISTFEAIKYPIYGVQWHPEKVPYDWDLNDALSHTKRGVKVTQYFADFFVEECRKSDHQFPDINTQLSTVISNYHPHFSRDQRFKEHYYFNFTHPTV</sequence>
<evidence type="ECO:0000256" key="3">
    <source>
        <dbReference type="ARBA" id="ARBA00022525"/>
    </source>
</evidence>
<comment type="catalytic activity">
    <reaction evidence="7">
        <text>(6S)-5,6,7,8-tetrahydrofolyl-(gamma-L-Glu)(n) + (n-1) H2O = (6S)-5,6,7,8-tetrahydrofolate + (n-1) L-glutamate</text>
        <dbReference type="Rhea" id="RHEA:56784"/>
        <dbReference type="Rhea" id="RHEA-COMP:14738"/>
        <dbReference type="ChEBI" id="CHEBI:15377"/>
        <dbReference type="ChEBI" id="CHEBI:29985"/>
        <dbReference type="ChEBI" id="CHEBI:57453"/>
        <dbReference type="ChEBI" id="CHEBI:141005"/>
        <dbReference type="EC" id="3.4.19.9"/>
    </reaction>
</comment>
<dbReference type="EMBL" id="NEDP02005511">
    <property type="protein sequence ID" value="OWF39743.1"/>
    <property type="molecule type" value="Genomic_DNA"/>
</dbReference>
<dbReference type="GO" id="GO:0034722">
    <property type="term" value="F:gamma-glutamyl-peptidase activity"/>
    <property type="evidence" value="ECO:0007669"/>
    <property type="project" value="UniProtKB-UniRule"/>
</dbReference>
<evidence type="ECO:0000256" key="8">
    <source>
        <dbReference type="SAM" id="SignalP"/>
    </source>
</evidence>
<name>A0A210PTC9_MIZYE</name>